<evidence type="ECO:0000256" key="15">
    <source>
        <dbReference type="ARBA" id="ARBA00023180"/>
    </source>
</evidence>
<evidence type="ECO:0000256" key="11">
    <source>
        <dbReference type="ARBA" id="ARBA00022954"/>
    </source>
</evidence>
<name>A0A8B7YJU7_ACAPL</name>
<dbReference type="OMA" id="NINTMFL"/>
<evidence type="ECO:0000256" key="23">
    <source>
        <dbReference type="SAM" id="Phobius"/>
    </source>
</evidence>
<keyword evidence="13 23" id="KW-0472">Membrane</keyword>
<feature type="transmembrane region" description="Helical" evidence="23">
    <location>
        <begin position="308"/>
        <end position="332"/>
    </location>
</feature>
<feature type="transmembrane region" description="Helical" evidence="23">
    <location>
        <begin position="123"/>
        <end position="145"/>
    </location>
</feature>
<dbReference type="GO" id="GO:0005542">
    <property type="term" value="F:folic acid binding"/>
    <property type="evidence" value="ECO:0007669"/>
    <property type="project" value="UniProtKB-KW"/>
</dbReference>
<evidence type="ECO:0000256" key="4">
    <source>
        <dbReference type="ARBA" id="ARBA00004554"/>
    </source>
</evidence>
<comment type="subcellular location">
    <subcellularLocation>
        <location evidence="2">Apical cell membrane</location>
        <topology evidence="2">Multi-pass membrane protein</topology>
    </subcellularLocation>
    <subcellularLocation>
        <location evidence="4">Basolateral cell membrane</location>
        <topology evidence="4">Multi-pass membrane protein</topology>
    </subcellularLocation>
    <subcellularLocation>
        <location evidence="3">Cytoplasm</location>
    </subcellularLocation>
    <subcellularLocation>
        <location evidence="1">Endosome membrane</location>
        <topology evidence="1">Multi-pass membrane protein</topology>
    </subcellularLocation>
</comment>
<feature type="transmembrane region" description="Helical" evidence="23">
    <location>
        <begin position="437"/>
        <end position="459"/>
    </location>
</feature>
<keyword evidence="6" id="KW-1003">Cell membrane</keyword>
<dbReference type="Gene3D" id="1.20.1250.20">
    <property type="entry name" value="MFS general substrate transporter like domains"/>
    <property type="match status" value="1"/>
</dbReference>
<dbReference type="PROSITE" id="PS50850">
    <property type="entry name" value="MFS"/>
    <property type="match status" value="1"/>
</dbReference>
<evidence type="ECO:0000256" key="7">
    <source>
        <dbReference type="ARBA" id="ARBA00022490"/>
    </source>
</evidence>
<dbReference type="GO" id="GO:0016323">
    <property type="term" value="C:basolateral plasma membrane"/>
    <property type="evidence" value="ECO:0007669"/>
    <property type="project" value="UniProtKB-SubCell"/>
</dbReference>
<evidence type="ECO:0000256" key="22">
    <source>
        <dbReference type="SAM" id="MobiDB-lite"/>
    </source>
</evidence>
<feature type="transmembrane region" description="Helical" evidence="23">
    <location>
        <begin position="223"/>
        <end position="244"/>
    </location>
</feature>
<evidence type="ECO:0000313" key="25">
    <source>
        <dbReference type="Proteomes" id="UP000694845"/>
    </source>
</evidence>
<keyword evidence="15" id="KW-0325">Glycoprotein</keyword>
<keyword evidence="10" id="KW-0769">Symport</keyword>
<feature type="transmembrane region" description="Helical" evidence="23">
    <location>
        <begin position="157"/>
        <end position="177"/>
    </location>
</feature>
<evidence type="ECO:0000259" key="24">
    <source>
        <dbReference type="PROSITE" id="PS50850"/>
    </source>
</evidence>
<dbReference type="Proteomes" id="UP000694845">
    <property type="component" value="Unplaced"/>
</dbReference>
<dbReference type="AlphaFoldDB" id="A0A8B7YJU7"/>
<evidence type="ECO:0000256" key="1">
    <source>
        <dbReference type="ARBA" id="ARBA00004337"/>
    </source>
</evidence>
<feature type="transmembrane region" description="Helical" evidence="23">
    <location>
        <begin position="27"/>
        <end position="51"/>
    </location>
</feature>
<feature type="transmembrane region" description="Helical" evidence="23">
    <location>
        <begin position="344"/>
        <end position="361"/>
    </location>
</feature>
<keyword evidence="8 23" id="KW-0812">Transmembrane</keyword>
<evidence type="ECO:0000256" key="6">
    <source>
        <dbReference type="ARBA" id="ARBA00022475"/>
    </source>
</evidence>
<feature type="transmembrane region" description="Helical" evidence="23">
    <location>
        <begin position="278"/>
        <end position="302"/>
    </location>
</feature>
<evidence type="ECO:0000256" key="20">
    <source>
        <dbReference type="ARBA" id="ARBA00047769"/>
    </source>
</evidence>
<evidence type="ECO:0000256" key="21">
    <source>
        <dbReference type="ARBA" id="ARBA00047850"/>
    </source>
</evidence>
<dbReference type="Pfam" id="PF07690">
    <property type="entry name" value="MFS_1"/>
    <property type="match status" value="1"/>
</dbReference>
<keyword evidence="25" id="KW-1185">Reference proteome</keyword>
<sequence length="507" mass="55652">MADRQTELTPILPAKTMSDRERARRRWVTVEPVVALAVVGYISIGLIRPFYLKGRLGESMFNITKQEEFSRCQANNSDGGTMEDEIQSQASLWILYLTTAMNIPIVVSSITLGTVSDRLGRKLCLVIPVIGYICQETVYVLTVHYKLPLPVLFVGEFLQGVTGGFGLLFAGCLSYISDISSENHRTMRIAVAEMLVFFVGGFVQVGAGYLLQDIGPIPPLAMALGFNVLCLIYITTPCILIETVDRENVPEHRKGIKDATRSVMNLFRFNENGRRWQMLLLDLFLFFVMLNINGVMSIFILYGTAKPFCWSAVTAGLAGSFGFVTGSLGMVVGTKLFSFCLGEYFIMQISCLSLLASNVVMSVAKTTLLIFVANGVGALRGMAVPIARSVLSKLVNPSEIGAAFAIVACMDNLSGFASSLMTPSIYAATVSYMSPAIFYVLSGLSFIPSGIVLILQIFWPRKKGYKLIEDSGIYEDSLGDDLKQEPNTCSYVNNPEPKTDEKESMDF</sequence>
<evidence type="ECO:0000256" key="17">
    <source>
        <dbReference type="ARBA" id="ARBA00036250"/>
    </source>
</evidence>
<feature type="transmembrane region" description="Helical" evidence="23">
    <location>
        <begin position="399"/>
        <end position="417"/>
    </location>
</feature>
<evidence type="ECO:0000256" key="5">
    <source>
        <dbReference type="ARBA" id="ARBA00022448"/>
    </source>
</evidence>
<comment type="catalytic activity">
    <reaction evidence="16">
        <text>(6S)-5-methyl-5,6,7,8-tetrahydrofolate(in) + H(+)(in) = (6S)-5-methyl-5,6,7,8-tetrahydrofolate(out) + H(+)(out)</text>
        <dbReference type="Rhea" id="RHEA:70167"/>
        <dbReference type="ChEBI" id="CHEBI:15378"/>
        <dbReference type="ChEBI" id="CHEBI:18608"/>
    </reaction>
</comment>
<dbReference type="InterPro" id="IPR036259">
    <property type="entry name" value="MFS_trans_sf"/>
</dbReference>
<evidence type="ECO:0000256" key="8">
    <source>
        <dbReference type="ARBA" id="ARBA00022692"/>
    </source>
</evidence>
<evidence type="ECO:0000256" key="2">
    <source>
        <dbReference type="ARBA" id="ARBA00004424"/>
    </source>
</evidence>
<evidence type="ECO:0000256" key="18">
    <source>
        <dbReference type="ARBA" id="ARBA00040650"/>
    </source>
</evidence>
<evidence type="ECO:0000256" key="16">
    <source>
        <dbReference type="ARBA" id="ARBA00036193"/>
    </source>
</evidence>
<comment type="catalytic activity">
    <reaction evidence="21">
        <text>methotrexate(in) + H(+)(in) = methotrexate(out) + H(+)(out)</text>
        <dbReference type="Rhea" id="RHEA:70163"/>
        <dbReference type="ChEBI" id="CHEBI:15378"/>
        <dbReference type="ChEBI" id="CHEBI:50681"/>
    </reaction>
</comment>
<keyword evidence="12 23" id="KW-1133">Transmembrane helix</keyword>
<comment type="catalytic activity">
    <reaction evidence="17">
        <text>folate(in) + H(+)(in) = folate(out) + H(+)(out)</text>
        <dbReference type="Rhea" id="RHEA:70159"/>
        <dbReference type="ChEBI" id="CHEBI:15378"/>
        <dbReference type="ChEBI" id="CHEBI:62501"/>
    </reaction>
</comment>
<dbReference type="SUPFAM" id="SSF103473">
    <property type="entry name" value="MFS general substrate transporter"/>
    <property type="match status" value="1"/>
</dbReference>
<keyword evidence="5" id="KW-0813">Transport</keyword>
<evidence type="ECO:0000256" key="13">
    <source>
        <dbReference type="ARBA" id="ARBA00023136"/>
    </source>
</evidence>
<dbReference type="RefSeq" id="XP_022092900.1">
    <property type="nucleotide sequence ID" value="XM_022237208.1"/>
</dbReference>
<dbReference type="GeneID" id="110980494"/>
<dbReference type="GO" id="GO:0016324">
    <property type="term" value="C:apical plasma membrane"/>
    <property type="evidence" value="ECO:0007669"/>
    <property type="project" value="UniProtKB-SubCell"/>
</dbReference>
<organism evidence="25 27">
    <name type="scientific">Acanthaster planci</name>
    <name type="common">Crown-of-thorns starfish</name>
    <dbReference type="NCBI Taxonomy" id="133434"/>
    <lineage>
        <taxon>Eukaryota</taxon>
        <taxon>Metazoa</taxon>
        <taxon>Echinodermata</taxon>
        <taxon>Eleutherozoa</taxon>
        <taxon>Asterozoa</taxon>
        <taxon>Asteroidea</taxon>
        <taxon>Valvatacea</taxon>
        <taxon>Valvatida</taxon>
        <taxon>Acanthasteridae</taxon>
        <taxon>Acanthaster</taxon>
    </lineage>
</organism>
<dbReference type="InterPro" id="IPR011701">
    <property type="entry name" value="MFS"/>
</dbReference>
<keyword evidence="7" id="KW-0963">Cytoplasm</keyword>
<evidence type="ECO:0000313" key="27">
    <source>
        <dbReference type="RefSeq" id="XP_022092902.1"/>
    </source>
</evidence>
<evidence type="ECO:0000256" key="14">
    <source>
        <dbReference type="ARBA" id="ARBA00023157"/>
    </source>
</evidence>
<dbReference type="InterPro" id="IPR020846">
    <property type="entry name" value="MFS_dom"/>
</dbReference>
<evidence type="ECO:0000256" key="19">
    <source>
        <dbReference type="ARBA" id="ARBA00042514"/>
    </source>
</evidence>
<protein>
    <recommendedName>
        <fullName evidence="18">Proton-coupled folate transporter</fullName>
    </recommendedName>
    <alternativeName>
        <fullName evidence="19">Solute carrier family 46 member 1</fullName>
    </alternativeName>
</protein>
<accession>A0A8B7YJU7</accession>
<dbReference type="PANTHER" id="PTHR23507:SF2">
    <property type="entry name" value="PROTON-COUPLED FOLATE TRANSPORTER"/>
    <property type="match status" value="1"/>
</dbReference>
<dbReference type="GO" id="GO:0015293">
    <property type="term" value="F:symporter activity"/>
    <property type="evidence" value="ECO:0007669"/>
    <property type="project" value="UniProtKB-KW"/>
</dbReference>
<reference evidence="26 27" key="1">
    <citation type="submission" date="2025-04" db="UniProtKB">
        <authorList>
            <consortium name="RefSeq"/>
        </authorList>
    </citation>
    <scope>IDENTIFICATION</scope>
</reference>
<evidence type="ECO:0000256" key="9">
    <source>
        <dbReference type="ARBA" id="ARBA00022753"/>
    </source>
</evidence>
<evidence type="ECO:0000256" key="10">
    <source>
        <dbReference type="ARBA" id="ARBA00022847"/>
    </source>
</evidence>
<keyword evidence="14" id="KW-1015">Disulfide bond</keyword>
<feature type="domain" description="Major facilitator superfamily (MFS) profile" evidence="24">
    <location>
        <begin position="33"/>
        <end position="460"/>
    </location>
</feature>
<feature type="compositionally biased region" description="Basic and acidic residues" evidence="22">
    <location>
        <begin position="497"/>
        <end position="507"/>
    </location>
</feature>
<keyword evidence="11" id="KW-0290">Folate-binding</keyword>
<dbReference type="RefSeq" id="XP_022092902.1">
    <property type="nucleotide sequence ID" value="XM_022237210.1"/>
</dbReference>
<dbReference type="OrthoDB" id="3026777at2759"/>
<comment type="catalytic activity">
    <reaction evidence="20">
        <text>pemetrexed(in) + H(+)(in) = pemetrexed(out) + H(+)(out)</text>
        <dbReference type="Rhea" id="RHEA:70171"/>
        <dbReference type="ChEBI" id="CHEBI:15378"/>
        <dbReference type="ChEBI" id="CHEBI:63724"/>
    </reaction>
</comment>
<keyword evidence="9" id="KW-0967">Endosome</keyword>
<dbReference type="GO" id="GO:0010008">
    <property type="term" value="C:endosome membrane"/>
    <property type="evidence" value="ECO:0007669"/>
    <property type="project" value="UniProtKB-SubCell"/>
</dbReference>
<evidence type="ECO:0000256" key="3">
    <source>
        <dbReference type="ARBA" id="ARBA00004496"/>
    </source>
</evidence>
<evidence type="ECO:0000256" key="12">
    <source>
        <dbReference type="ARBA" id="ARBA00022989"/>
    </source>
</evidence>
<dbReference type="PANTHER" id="PTHR23507">
    <property type="entry name" value="ZGC:174356"/>
    <property type="match status" value="1"/>
</dbReference>
<dbReference type="KEGG" id="aplc:110980494"/>
<evidence type="ECO:0000313" key="26">
    <source>
        <dbReference type="RefSeq" id="XP_022092900.1"/>
    </source>
</evidence>
<feature type="transmembrane region" description="Helical" evidence="23">
    <location>
        <begin position="367"/>
        <end position="387"/>
    </location>
</feature>
<feature type="region of interest" description="Disordered" evidence="22">
    <location>
        <begin position="485"/>
        <end position="507"/>
    </location>
</feature>
<feature type="transmembrane region" description="Helical" evidence="23">
    <location>
        <begin position="90"/>
        <end position="111"/>
    </location>
</feature>
<feature type="transmembrane region" description="Helical" evidence="23">
    <location>
        <begin position="189"/>
        <end position="211"/>
    </location>
</feature>
<gene>
    <name evidence="26 27" type="primary">LOC110980494</name>
</gene>
<proteinExistence type="predicted"/>